<comment type="caution">
    <text evidence="1">The sequence shown here is derived from an EMBL/GenBank/DDBJ whole genome shotgun (WGS) entry which is preliminary data.</text>
</comment>
<organism evidence="1 2">
    <name type="scientific">Xylaria curta</name>
    <dbReference type="NCBI Taxonomy" id="42375"/>
    <lineage>
        <taxon>Eukaryota</taxon>
        <taxon>Fungi</taxon>
        <taxon>Dikarya</taxon>
        <taxon>Ascomycota</taxon>
        <taxon>Pezizomycotina</taxon>
        <taxon>Sordariomycetes</taxon>
        <taxon>Xylariomycetidae</taxon>
        <taxon>Xylariales</taxon>
        <taxon>Xylariaceae</taxon>
        <taxon>Xylaria</taxon>
    </lineage>
</organism>
<dbReference type="EMBL" id="JAPDGR010001801">
    <property type="protein sequence ID" value="KAJ2979491.1"/>
    <property type="molecule type" value="Genomic_DNA"/>
</dbReference>
<name>A0ACC1NLM8_9PEZI</name>
<dbReference type="Proteomes" id="UP001143856">
    <property type="component" value="Unassembled WGS sequence"/>
</dbReference>
<protein>
    <submittedName>
        <fullName evidence="1">Uncharacterized protein</fullName>
    </submittedName>
</protein>
<gene>
    <name evidence="1" type="ORF">NUW58_g7186</name>
</gene>
<reference evidence="1" key="1">
    <citation type="submission" date="2022-10" db="EMBL/GenBank/DDBJ databases">
        <title>Genome Sequence of Xylaria curta.</title>
        <authorList>
            <person name="Buettner E."/>
        </authorList>
    </citation>
    <scope>NUCLEOTIDE SEQUENCE</scope>
    <source>
        <strain evidence="1">Babe10</strain>
    </source>
</reference>
<evidence type="ECO:0000313" key="2">
    <source>
        <dbReference type="Proteomes" id="UP001143856"/>
    </source>
</evidence>
<proteinExistence type="predicted"/>
<evidence type="ECO:0000313" key="1">
    <source>
        <dbReference type="EMBL" id="KAJ2979491.1"/>
    </source>
</evidence>
<accession>A0ACC1NLM8</accession>
<sequence>MTSAVEISGALGPKLSPQATIVLPGDSDFASLTARWREYRAPNISVVVKVATESDVQETVRYADEHDISFVTRAGGHGATEALSEAKNAIQVDLRSLNYVKLSKDGKTAAIGGGANVKDTINALTTLGKRTVTGICECVGISAPTLGGGHGWLQGQHGLMADQVVSARLVLPNGELITVSGDSNPDLFWAIRGAGHNFGLVTEWEYRVYDDLNPMWSYEIFVYSGDKLEALYNLVNRKLENQPPELVYWGYIIKVAEIDPNHPILWFGVIYNGNPEAVREYARPFHDIGPLSVQTGQGTMHDLAVVTFQDADGPGCAYGLTSLRYPIGLKSYNVAAVRQVYDEIDKTFRQVPEVAGSFFVLEGYSTQAVQAVDADTTAFPHRDDKILVTSYINYAPNPSIDPLAQEFGKKLRKYLLDGSDDPAHLHAYVNYADGDEPLPAVYSWEDWRLEKLRRLKAQWDPKNKMRFYVPIE</sequence>
<keyword evidence="2" id="KW-1185">Reference proteome</keyword>